<dbReference type="RefSeq" id="WP_007279124.1">
    <property type="nucleotide sequence ID" value="NZ_ABCK01000011.1"/>
</dbReference>
<organism evidence="1 2">
    <name type="scientific">Lentisphaera araneosa HTCC2155</name>
    <dbReference type="NCBI Taxonomy" id="313628"/>
    <lineage>
        <taxon>Bacteria</taxon>
        <taxon>Pseudomonadati</taxon>
        <taxon>Lentisphaerota</taxon>
        <taxon>Lentisphaeria</taxon>
        <taxon>Lentisphaerales</taxon>
        <taxon>Lentisphaeraceae</taxon>
        <taxon>Lentisphaera</taxon>
    </lineage>
</organism>
<dbReference type="AlphaFoldDB" id="A6DMM6"/>
<dbReference type="EMBL" id="ABCK01000011">
    <property type="protein sequence ID" value="EDM27216.1"/>
    <property type="molecule type" value="Genomic_DNA"/>
</dbReference>
<proteinExistence type="predicted"/>
<reference evidence="1 2" key="1">
    <citation type="journal article" date="2010" name="J. Bacteriol.">
        <title>Genome sequence of Lentisphaera araneosa HTCC2155T, the type species of the order Lentisphaerales in the phylum Lentisphaerae.</title>
        <authorList>
            <person name="Thrash J.C."/>
            <person name="Cho J.C."/>
            <person name="Vergin K.L."/>
            <person name="Morris R.M."/>
            <person name="Giovannoni S.J."/>
        </authorList>
    </citation>
    <scope>NUCLEOTIDE SEQUENCE [LARGE SCALE GENOMIC DNA]</scope>
    <source>
        <strain evidence="1 2">HTCC2155</strain>
    </source>
</reference>
<evidence type="ECO:0000313" key="2">
    <source>
        <dbReference type="Proteomes" id="UP000004947"/>
    </source>
</evidence>
<dbReference type="Proteomes" id="UP000004947">
    <property type="component" value="Unassembled WGS sequence"/>
</dbReference>
<accession>A6DMM6</accession>
<keyword evidence="2" id="KW-1185">Reference proteome</keyword>
<comment type="caution">
    <text evidence="1">The sequence shown here is derived from an EMBL/GenBank/DDBJ whole genome shotgun (WGS) entry which is preliminary data.</text>
</comment>
<dbReference type="STRING" id="313628.LNTAR_16142"/>
<evidence type="ECO:0000313" key="1">
    <source>
        <dbReference type="EMBL" id="EDM27216.1"/>
    </source>
</evidence>
<sequence>MSVQIIVSTPTYFFKNDGKNITLFNSLIKNIYSNDNKLNKCFHVEDLPHKEFLVLLSISAHYNPISHKEGEADLYLPGDFNTCEIDGSIFGYDGDHILVASLSSYIKMLEDLKESVRAFRLKPNSELLTKNGLSIEEDLALESVIDMQLSCAKISKVENCPIFMSS</sequence>
<gene>
    <name evidence="1" type="ORF">LNTAR_16142</name>
</gene>
<protein>
    <submittedName>
        <fullName evidence="1">Uncharacterized protein</fullName>
    </submittedName>
</protein>
<name>A6DMM6_9BACT</name>